<dbReference type="GO" id="GO:0003887">
    <property type="term" value="F:DNA-directed DNA polymerase activity"/>
    <property type="evidence" value="ECO:0007669"/>
    <property type="project" value="UniProtKB-EC"/>
</dbReference>
<accession>A0A060RDE1</accession>
<dbReference type="HOGENOM" id="CLU_006229_4_2_10"/>
<dbReference type="EMBL" id="HG934468">
    <property type="protein sequence ID" value="CDN31724.1"/>
    <property type="molecule type" value="Genomic_DNA"/>
</dbReference>
<dbReference type="EC" id="2.7.7.7" evidence="1"/>
<proteinExistence type="predicted"/>
<dbReference type="AlphaFoldDB" id="A0A060RDE1"/>
<dbReference type="InterPro" id="IPR050238">
    <property type="entry name" value="DNA_Rep/Repair_Clamp_Loader"/>
</dbReference>
<dbReference type="GO" id="GO:0006261">
    <property type="term" value="P:DNA-templated DNA replication"/>
    <property type="evidence" value="ECO:0007669"/>
    <property type="project" value="TreeGrafter"/>
</dbReference>
<dbReference type="PANTHER" id="PTHR11669">
    <property type="entry name" value="REPLICATION FACTOR C / DNA POLYMERASE III GAMMA-TAU SUBUNIT"/>
    <property type="match status" value="1"/>
</dbReference>
<gene>
    <name evidence="1" type="ORF">BN938_1644</name>
</gene>
<dbReference type="OrthoDB" id="9811073at2"/>
<keyword evidence="1" id="KW-0808">Transferase</keyword>
<dbReference type="Pfam" id="PF13177">
    <property type="entry name" value="DNA_pol3_delta2"/>
    <property type="match status" value="1"/>
</dbReference>
<dbReference type="KEGG" id="rbc:BN938_1644"/>
<dbReference type="PATRIC" id="fig|1433126.3.peg.1621"/>
<dbReference type="STRING" id="1433126.BN938_1644"/>
<dbReference type="Proteomes" id="UP000027616">
    <property type="component" value="Chromosome I"/>
</dbReference>
<dbReference type="Gene3D" id="3.40.50.300">
    <property type="entry name" value="P-loop containing nucleotide triphosphate hydrolases"/>
    <property type="match status" value="1"/>
</dbReference>
<evidence type="ECO:0000313" key="1">
    <source>
        <dbReference type="EMBL" id="CDN31724.1"/>
    </source>
</evidence>
<dbReference type="SUPFAM" id="SSF52540">
    <property type="entry name" value="P-loop containing nucleoside triphosphate hydrolases"/>
    <property type="match status" value="1"/>
</dbReference>
<dbReference type="eggNOG" id="COG0470">
    <property type="taxonomic scope" value="Bacteria"/>
</dbReference>
<sequence length="381" mass="42965">MQFSAVIGNERIKSLLAETIRAGRVSHAQLFVSDEGVGALPMAIAYAQALLCPNRTPEGDACGECANCYKMNRLEHPDCNFIFPVNKSKKAKATGRSDDKPTSDQFVHLWRELIIKTGGYISEEQWYNYIGLENQQGNINKEEANEIVRKMSFKSVQGGYKIVIMWLPEKMNEAAANTLLKLIEEPAPGTLFIFVSEQPDRVIATIRSRTQITTLAPLPQKFIAEYLYNEGIENGARIAQAAGGSLSRALELSRNEFQSEDFERFAALMRKGYTMKYGELFEWAESMAGIGREAQKMFCENSLAILRDCYLTSLNLAEITFVNPQTEKFINAFSPYTNHLTIEHFIREFELLLSHIRQNGNAKIIFSDFALKISKIIKAAK</sequence>
<keyword evidence="2" id="KW-1185">Reference proteome</keyword>
<dbReference type="InterPro" id="IPR027417">
    <property type="entry name" value="P-loop_NTPase"/>
</dbReference>
<keyword evidence="1" id="KW-0548">Nucleotidyltransferase</keyword>
<organism evidence="1 2">
    <name type="scientific">Mucinivorans hirudinis</name>
    <dbReference type="NCBI Taxonomy" id="1433126"/>
    <lineage>
        <taxon>Bacteria</taxon>
        <taxon>Pseudomonadati</taxon>
        <taxon>Bacteroidota</taxon>
        <taxon>Bacteroidia</taxon>
        <taxon>Bacteroidales</taxon>
        <taxon>Rikenellaceae</taxon>
        <taxon>Mucinivorans</taxon>
    </lineage>
</organism>
<protein>
    <submittedName>
        <fullName evidence="1">DNA polymerase III delta prime subunit</fullName>
        <ecNumber evidence="1">2.7.7.7</ecNumber>
    </submittedName>
</protein>
<dbReference type="PANTHER" id="PTHR11669:SF8">
    <property type="entry name" value="DNA POLYMERASE III SUBUNIT DELTA"/>
    <property type="match status" value="1"/>
</dbReference>
<name>A0A060RDE1_9BACT</name>
<evidence type="ECO:0000313" key="2">
    <source>
        <dbReference type="Proteomes" id="UP000027616"/>
    </source>
</evidence>
<reference evidence="1 2" key="1">
    <citation type="journal article" date="2015" name="Genome Announc.">
        <title>Complete Genome Sequence of the Novel Leech Symbiont Mucinivorans hirudinis M3T.</title>
        <authorList>
            <person name="Nelson M.C."/>
            <person name="Bomar L."/>
            <person name="Graf J."/>
        </authorList>
    </citation>
    <scope>NUCLEOTIDE SEQUENCE [LARGE SCALE GENOMIC DNA]</scope>
    <source>
        <strain evidence="2">M3</strain>
    </source>
</reference>